<dbReference type="InterPro" id="IPR009057">
    <property type="entry name" value="Homeodomain-like_sf"/>
</dbReference>
<dbReference type="InterPro" id="IPR050109">
    <property type="entry name" value="HTH-type_TetR-like_transc_reg"/>
</dbReference>
<sequence length="190" mass="20897">MNTDPEHIQDGRRRKGEQRRQLLVEATMRVIERDGAGSVSQRRVAAEAGVPPSSVTYYYDSVDDLLVATLTRVNDSYVELVGTIGTGDEGLAALARIIAPADEEAHAHLVAECELFLMAARRPAMRTEIERWSATLDAFLAPYTTDTVQRTGVSNAIEGMFLRGAYSGTSAPGAEEVHRVLRRLLDRPEQ</sequence>
<dbReference type="GO" id="GO:0000976">
    <property type="term" value="F:transcription cis-regulatory region binding"/>
    <property type="evidence" value="ECO:0007669"/>
    <property type="project" value="TreeGrafter"/>
</dbReference>
<evidence type="ECO:0000313" key="4">
    <source>
        <dbReference type="EMBL" id="GHD24492.1"/>
    </source>
</evidence>
<proteinExistence type="predicted"/>
<dbReference type="GO" id="GO:0003700">
    <property type="term" value="F:DNA-binding transcription factor activity"/>
    <property type="evidence" value="ECO:0007669"/>
    <property type="project" value="TreeGrafter"/>
</dbReference>
<dbReference type="EMBL" id="BMXL01000008">
    <property type="protein sequence ID" value="GHD24492.1"/>
    <property type="molecule type" value="Genomic_DNA"/>
</dbReference>
<evidence type="ECO:0000313" key="5">
    <source>
        <dbReference type="Proteomes" id="UP000654947"/>
    </source>
</evidence>
<protein>
    <submittedName>
        <fullName evidence="4">TetR family transcriptional regulator</fullName>
    </submittedName>
</protein>
<dbReference type="PANTHER" id="PTHR30055:SF231">
    <property type="entry name" value="TRANSCRIPTIONAL REGULATORY PROTEIN (PROBABLY DEOR-FAMILY)-RELATED"/>
    <property type="match status" value="1"/>
</dbReference>
<name>A0A918XCF7_9ACTN</name>
<accession>A0A918XCF7</accession>
<evidence type="ECO:0000259" key="3">
    <source>
        <dbReference type="PROSITE" id="PS50977"/>
    </source>
</evidence>
<feature type="DNA-binding region" description="H-T-H motif" evidence="2">
    <location>
        <begin position="40"/>
        <end position="59"/>
    </location>
</feature>
<gene>
    <name evidence="4" type="ORF">GCM10007147_20570</name>
</gene>
<evidence type="ECO:0000256" key="1">
    <source>
        <dbReference type="ARBA" id="ARBA00023125"/>
    </source>
</evidence>
<dbReference type="RefSeq" id="WP_017577411.1">
    <property type="nucleotide sequence ID" value="NZ_BMXL01000008.1"/>
</dbReference>
<dbReference type="PROSITE" id="PS50977">
    <property type="entry name" value="HTH_TETR_2"/>
    <property type="match status" value="1"/>
</dbReference>
<dbReference type="SUPFAM" id="SSF46689">
    <property type="entry name" value="Homeodomain-like"/>
    <property type="match status" value="1"/>
</dbReference>
<dbReference type="AlphaFoldDB" id="A0A918XCF7"/>
<organism evidence="4 5">
    <name type="scientific">Nocardiopsis kunsanensis</name>
    <dbReference type="NCBI Taxonomy" id="141693"/>
    <lineage>
        <taxon>Bacteria</taxon>
        <taxon>Bacillati</taxon>
        <taxon>Actinomycetota</taxon>
        <taxon>Actinomycetes</taxon>
        <taxon>Streptosporangiales</taxon>
        <taxon>Nocardiopsidaceae</taxon>
        <taxon>Nocardiopsis</taxon>
    </lineage>
</organism>
<dbReference type="Gene3D" id="1.10.357.10">
    <property type="entry name" value="Tetracycline Repressor, domain 2"/>
    <property type="match status" value="1"/>
</dbReference>
<dbReference type="Pfam" id="PF17940">
    <property type="entry name" value="TetR_C_31"/>
    <property type="match status" value="1"/>
</dbReference>
<dbReference type="InterPro" id="IPR041583">
    <property type="entry name" value="TetR_C_31"/>
</dbReference>
<reference evidence="4 5" key="1">
    <citation type="journal article" date="2014" name="Int. J. Syst. Evol. Microbiol.">
        <title>Complete genome sequence of Corynebacterium casei LMG S-19264T (=DSM 44701T), isolated from a smear-ripened cheese.</title>
        <authorList>
            <consortium name="US DOE Joint Genome Institute (JGI-PGF)"/>
            <person name="Walter F."/>
            <person name="Albersmeier A."/>
            <person name="Kalinowski J."/>
            <person name="Ruckert C."/>
        </authorList>
    </citation>
    <scope>NUCLEOTIDE SEQUENCE [LARGE SCALE GENOMIC DNA]</scope>
    <source>
        <strain evidence="4 5">KCTC 19473</strain>
    </source>
</reference>
<keyword evidence="1 2" id="KW-0238">DNA-binding</keyword>
<keyword evidence="5" id="KW-1185">Reference proteome</keyword>
<feature type="domain" description="HTH tetR-type" evidence="3">
    <location>
        <begin position="17"/>
        <end position="77"/>
    </location>
</feature>
<dbReference type="Pfam" id="PF00440">
    <property type="entry name" value="TetR_N"/>
    <property type="match status" value="1"/>
</dbReference>
<evidence type="ECO:0000256" key="2">
    <source>
        <dbReference type="PROSITE-ProRule" id="PRU00335"/>
    </source>
</evidence>
<comment type="caution">
    <text evidence="4">The sequence shown here is derived from an EMBL/GenBank/DDBJ whole genome shotgun (WGS) entry which is preliminary data.</text>
</comment>
<dbReference type="InterPro" id="IPR001647">
    <property type="entry name" value="HTH_TetR"/>
</dbReference>
<dbReference type="Proteomes" id="UP000654947">
    <property type="component" value="Unassembled WGS sequence"/>
</dbReference>
<dbReference type="PANTHER" id="PTHR30055">
    <property type="entry name" value="HTH-TYPE TRANSCRIPTIONAL REGULATOR RUTR"/>
    <property type="match status" value="1"/>
</dbReference>